<evidence type="ECO:0000256" key="1">
    <source>
        <dbReference type="ARBA" id="ARBA00004651"/>
    </source>
</evidence>
<evidence type="ECO:0000256" key="7">
    <source>
        <dbReference type="SAM" id="Phobius"/>
    </source>
</evidence>
<accession>A0ABV6C6M7</accession>
<proteinExistence type="inferred from homology"/>
<evidence type="ECO:0000256" key="2">
    <source>
        <dbReference type="ARBA" id="ARBA00006679"/>
    </source>
</evidence>
<dbReference type="RefSeq" id="WP_385875426.1">
    <property type="nucleotide sequence ID" value="NZ_JBHLXE010000013.1"/>
</dbReference>
<comment type="caution">
    <text evidence="8">The sequence shown here is derived from an EMBL/GenBank/DDBJ whole genome shotgun (WGS) entry which is preliminary data.</text>
</comment>
<evidence type="ECO:0000256" key="5">
    <source>
        <dbReference type="ARBA" id="ARBA00022989"/>
    </source>
</evidence>
<keyword evidence="5 7" id="KW-1133">Transmembrane helix</keyword>
<name>A0ABV6C6M7_9GAMM</name>
<dbReference type="PANTHER" id="PTHR33452">
    <property type="entry name" value="OXIDOREDUCTASE CATD-RELATED"/>
    <property type="match status" value="1"/>
</dbReference>
<dbReference type="PANTHER" id="PTHR33452:SF1">
    <property type="entry name" value="INNER MEMBRANE PROTEIN YPHA-RELATED"/>
    <property type="match status" value="1"/>
</dbReference>
<keyword evidence="3" id="KW-1003">Cell membrane</keyword>
<evidence type="ECO:0000256" key="6">
    <source>
        <dbReference type="ARBA" id="ARBA00023136"/>
    </source>
</evidence>
<organism evidence="8 9">
    <name type="scientific">Thorsellia kenyensis</name>
    <dbReference type="NCBI Taxonomy" id="1549888"/>
    <lineage>
        <taxon>Bacteria</taxon>
        <taxon>Pseudomonadati</taxon>
        <taxon>Pseudomonadota</taxon>
        <taxon>Gammaproteobacteria</taxon>
        <taxon>Enterobacterales</taxon>
        <taxon>Thorselliaceae</taxon>
        <taxon>Thorsellia</taxon>
    </lineage>
</organism>
<evidence type="ECO:0000256" key="3">
    <source>
        <dbReference type="ARBA" id="ARBA00022475"/>
    </source>
</evidence>
<comment type="similarity">
    <text evidence="2">Belongs to the DoxX family.</text>
</comment>
<comment type="subcellular location">
    <subcellularLocation>
        <location evidence="1">Cell membrane</location>
        <topology evidence="1">Multi-pass membrane protein</topology>
    </subcellularLocation>
</comment>
<feature type="transmembrane region" description="Helical" evidence="7">
    <location>
        <begin position="75"/>
        <end position="94"/>
    </location>
</feature>
<keyword evidence="9" id="KW-1185">Reference proteome</keyword>
<dbReference type="InterPro" id="IPR032808">
    <property type="entry name" value="DoxX"/>
</dbReference>
<protein>
    <submittedName>
        <fullName evidence="8">DoxX family protein</fullName>
    </submittedName>
</protein>
<feature type="transmembrane region" description="Helical" evidence="7">
    <location>
        <begin position="47"/>
        <end position="68"/>
    </location>
</feature>
<dbReference type="Pfam" id="PF07681">
    <property type="entry name" value="DoxX"/>
    <property type="match status" value="1"/>
</dbReference>
<keyword evidence="4 7" id="KW-0812">Transmembrane</keyword>
<feature type="transmembrane region" description="Helical" evidence="7">
    <location>
        <begin position="9"/>
        <end position="27"/>
    </location>
</feature>
<evidence type="ECO:0000256" key="4">
    <source>
        <dbReference type="ARBA" id="ARBA00022692"/>
    </source>
</evidence>
<keyword evidence="6 7" id="KW-0472">Membrane</keyword>
<evidence type="ECO:0000313" key="9">
    <source>
        <dbReference type="Proteomes" id="UP001589758"/>
    </source>
</evidence>
<feature type="transmembrane region" description="Helical" evidence="7">
    <location>
        <begin position="106"/>
        <end position="124"/>
    </location>
</feature>
<dbReference type="InterPro" id="IPR051907">
    <property type="entry name" value="DoxX-like_oxidoreductase"/>
</dbReference>
<evidence type="ECO:0000313" key="8">
    <source>
        <dbReference type="EMBL" id="MFC0178613.1"/>
    </source>
</evidence>
<gene>
    <name evidence="8" type="ORF">ACFFIT_00600</name>
</gene>
<sequence length="142" mass="15981">MSNQKINSILLLTARLTLFILFFPAGLDKMIHFSSTVAYINSVGLPFATIAAIGAIVIEIIGSILLLLGYKQRLVFPFFIIFTLLATLIFHNFWAFPVEMQKIQSLLFFKNLGVIGGMLALFVASKQIDYFSLDSFKRKKQP</sequence>
<dbReference type="Proteomes" id="UP001589758">
    <property type="component" value="Unassembled WGS sequence"/>
</dbReference>
<reference evidence="8 9" key="1">
    <citation type="submission" date="2024-09" db="EMBL/GenBank/DDBJ databases">
        <authorList>
            <person name="Sun Q."/>
            <person name="Mori K."/>
        </authorList>
    </citation>
    <scope>NUCLEOTIDE SEQUENCE [LARGE SCALE GENOMIC DNA]</scope>
    <source>
        <strain evidence="8 9">CCM 8545</strain>
    </source>
</reference>
<dbReference type="EMBL" id="JBHLXE010000013">
    <property type="protein sequence ID" value="MFC0178613.1"/>
    <property type="molecule type" value="Genomic_DNA"/>
</dbReference>